<dbReference type="Proteomes" id="UP000712527">
    <property type="component" value="Unassembled WGS sequence"/>
</dbReference>
<name>A0ABS2F1F5_9ACTN</name>
<comment type="caution">
    <text evidence="1">The sequence shown here is derived from an EMBL/GenBank/DDBJ whole genome shotgun (WGS) entry which is preliminary data.</text>
</comment>
<reference evidence="1 2" key="1">
    <citation type="journal article" date="2021" name="Sci. Rep.">
        <title>The distribution of antibiotic resistance genes in chicken gut microbiota commensals.</title>
        <authorList>
            <person name="Juricova H."/>
            <person name="Matiasovicova J."/>
            <person name="Kubasova T."/>
            <person name="Cejkova D."/>
            <person name="Rychlik I."/>
        </authorList>
    </citation>
    <scope>NUCLEOTIDE SEQUENCE [LARGE SCALE GENOMIC DNA]</scope>
    <source>
        <strain evidence="1 2">An794</strain>
    </source>
</reference>
<sequence>MRGWNRLALLKNKTRRVATRLGRLFLSRDEIVVSLTSYPRRINSVHRVVRSLFAQTMLPDRIVLYLSRDEFPNGEGGLPRELLACRGHDFKIRWVEGNMRSHKKYLYAARDYPDALVITVDDDIECRNTLVSELVEAHRRFPHAVCGVRCHVINFTSEGSIAAYNKWILESGNHHPRTLNHPSMRLFPTSGAGMLLPPGSLPPQAFDEEAIKETCLNADDIWLKVMTALAGWPSLSIPGWQGVTTIEGTQEDSLWSTNAKGGNDRAISALRQWCLEHLGVSIDDLFKDDALDDLLDP</sequence>
<proteinExistence type="predicted"/>
<protein>
    <submittedName>
        <fullName evidence="1">Glycosyltransferase family 2 protein</fullName>
    </submittedName>
</protein>
<evidence type="ECO:0000313" key="2">
    <source>
        <dbReference type="Proteomes" id="UP000712527"/>
    </source>
</evidence>
<dbReference type="EMBL" id="JACSNQ010000006">
    <property type="protein sequence ID" value="MBM6774806.1"/>
    <property type="molecule type" value="Genomic_DNA"/>
</dbReference>
<dbReference type="InterPro" id="IPR029044">
    <property type="entry name" value="Nucleotide-diphossugar_trans"/>
</dbReference>
<organism evidence="1 2">
    <name type="scientific">Olsenella profusa</name>
    <dbReference type="NCBI Taxonomy" id="138595"/>
    <lineage>
        <taxon>Bacteria</taxon>
        <taxon>Bacillati</taxon>
        <taxon>Actinomycetota</taxon>
        <taxon>Coriobacteriia</taxon>
        <taxon>Coriobacteriales</taxon>
        <taxon>Atopobiaceae</taxon>
        <taxon>Olsenella</taxon>
    </lineage>
</organism>
<gene>
    <name evidence="1" type="ORF">H9X80_04515</name>
</gene>
<dbReference type="RefSeq" id="WP_204793152.1">
    <property type="nucleotide sequence ID" value="NZ_JACSNQ010000006.1"/>
</dbReference>
<keyword evidence="2" id="KW-1185">Reference proteome</keyword>
<dbReference type="SUPFAM" id="SSF53448">
    <property type="entry name" value="Nucleotide-diphospho-sugar transferases"/>
    <property type="match status" value="1"/>
</dbReference>
<evidence type="ECO:0000313" key="1">
    <source>
        <dbReference type="EMBL" id="MBM6774806.1"/>
    </source>
</evidence>
<accession>A0ABS2F1F5</accession>